<dbReference type="HOGENOM" id="CLU_041939_3_1_1"/>
<reference evidence="2 3" key="1">
    <citation type="journal article" date="2015" name="Mol. Plant Microbe Interact.">
        <title>Genome, transcriptome, and functional analyses of Penicillium expansum provide new insights into secondary metabolism and pathogenicity.</title>
        <authorList>
            <person name="Ballester A.R."/>
            <person name="Marcet-Houben M."/>
            <person name="Levin E."/>
            <person name="Sela N."/>
            <person name="Selma-Lazaro C."/>
            <person name="Carmona L."/>
            <person name="Wisniewski M."/>
            <person name="Droby S."/>
            <person name="Gonzalez-Candelas L."/>
            <person name="Gabaldon T."/>
        </authorList>
    </citation>
    <scope>NUCLEOTIDE SEQUENCE [LARGE SCALE GENOMIC DNA]</scope>
    <source>
        <strain evidence="2 3">PHI-1</strain>
    </source>
</reference>
<dbReference type="Pfam" id="PF00856">
    <property type="entry name" value="SET"/>
    <property type="match status" value="1"/>
</dbReference>
<dbReference type="PROSITE" id="PS50280">
    <property type="entry name" value="SET"/>
    <property type="match status" value="1"/>
</dbReference>
<dbReference type="SUPFAM" id="SSF82199">
    <property type="entry name" value="SET domain"/>
    <property type="match status" value="1"/>
</dbReference>
<evidence type="ECO:0000259" key="1">
    <source>
        <dbReference type="PROSITE" id="PS50280"/>
    </source>
</evidence>
<name>A0A0A2KU26_PENIT</name>
<dbReference type="PhylomeDB" id="A0A0A2KU26"/>
<dbReference type="PANTHER" id="PTHR13271">
    <property type="entry name" value="UNCHARACTERIZED PUTATIVE METHYLTRANSFERASE"/>
    <property type="match status" value="1"/>
</dbReference>
<accession>A0A0A2KU26</accession>
<dbReference type="STRING" id="40296.A0A0A2KU26"/>
<dbReference type="Gene3D" id="3.90.1410.10">
    <property type="entry name" value="set domain protein methyltransferase, domain 1"/>
    <property type="match status" value="1"/>
</dbReference>
<feature type="domain" description="SET" evidence="1">
    <location>
        <begin position="26"/>
        <end position="273"/>
    </location>
</feature>
<evidence type="ECO:0000313" key="3">
    <source>
        <dbReference type="Proteomes" id="UP000030104"/>
    </source>
</evidence>
<dbReference type="InterPro" id="IPR050600">
    <property type="entry name" value="SETD3_SETD6_MTase"/>
</dbReference>
<dbReference type="InterPro" id="IPR046341">
    <property type="entry name" value="SET_dom_sf"/>
</dbReference>
<gene>
    <name evidence="2" type="ORF">PITC_063400</name>
</gene>
<dbReference type="AlphaFoldDB" id="A0A0A2KU26"/>
<dbReference type="SMART" id="SM00317">
    <property type="entry name" value="SET"/>
    <property type="match status" value="1"/>
</dbReference>
<dbReference type="OrthoDB" id="341421at2759"/>
<dbReference type="InterPro" id="IPR001214">
    <property type="entry name" value="SET_dom"/>
</dbReference>
<comment type="caution">
    <text evidence="2">The sequence shown here is derived from an EMBL/GenBank/DDBJ whole genome shotgun (WGS) entry which is preliminary data.</text>
</comment>
<dbReference type="Proteomes" id="UP000030104">
    <property type="component" value="Unassembled WGS sequence"/>
</dbReference>
<sequence length="449" mass="51438">MKAEWWPGEEHEAFTEWATSNGINTNSVTPARFQGRGLGMMATRNIKKGETVLQVPTQLMLRVEDIPSIFIEKFPEDIAVQGLLAAYLTHGEQDELSKYDIWRKSWPSRKDFEDSMPILWPTALGGPQLPNSEDDASTDLEQPSLLPASISGHWNTLQPGPKTRKYSSDYQNILSQQAQRLRKAWTDVISAFPDTNWEKFSYHWLIVNTRSFYWTGEGQETPEDPNDAMGLVPFADYFNHADVARDVKFDTNAYEFRATKDYEEGEEVFMNYGSHPNDTLLAECEKVLFLSPLRRADFVPSLSIDGFFLDVNEADSIYLDDIVFRDIPSAGQQEELWLNQYYGNYQVTSHGPCYRTEVAACLSYMKEEDWRNHVLEGQTEGLDESRSEATIKRWILTYAAEADATITALQKAMELDTTVQAHRPKAEMLLRRWRQIKDLCDHAAKNVSI</sequence>
<organism evidence="2 3">
    <name type="scientific">Penicillium italicum</name>
    <name type="common">Blue mold</name>
    <dbReference type="NCBI Taxonomy" id="40296"/>
    <lineage>
        <taxon>Eukaryota</taxon>
        <taxon>Fungi</taxon>
        <taxon>Dikarya</taxon>
        <taxon>Ascomycota</taxon>
        <taxon>Pezizomycotina</taxon>
        <taxon>Eurotiomycetes</taxon>
        <taxon>Eurotiomycetidae</taxon>
        <taxon>Eurotiales</taxon>
        <taxon>Aspergillaceae</taxon>
        <taxon>Penicillium</taxon>
    </lineage>
</organism>
<protein>
    <submittedName>
        <fullName evidence="2">Exosome-associated factor Rrp47/DNA strand repair C1D</fullName>
    </submittedName>
</protein>
<dbReference type="EMBL" id="JQGA01000949">
    <property type="protein sequence ID" value="KGO71259.1"/>
    <property type="molecule type" value="Genomic_DNA"/>
</dbReference>
<dbReference type="OMA" id="ISHMKDE"/>
<evidence type="ECO:0000313" key="2">
    <source>
        <dbReference type="EMBL" id="KGO71259.1"/>
    </source>
</evidence>
<keyword evidence="3" id="KW-1185">Reference proteome</keyword>
<dbReference type="PANTHER" id="PTHR13271:SF137">
    <property type="entry name" value="SET DOMAIN-CONTAINING PROTEIN"/>
    <property type="match status" value="1"/>
</dbReference>
<proteinExistence type="predicted"/>
<dbReference type="GO" id="GO:0016279">
    <property type="term" value="F:protein-lysine N-methyltransferase activity"/>
    <property type="evidence" value="ECO:0007669"/>
    <property type="project" value="TreeGrafter"/>
</dbReference>